<keyword evidence="6" id="KW-0106">Calcium</keyword>
<dbReference type="InterPro" id="IPR052052">
    <property type="entry name" value="Polysaccharide_Lyase_9"/>
</dbReference>
<evidence type="ECO:0000256" key="5">
    <source>
        <dbReference type="ARBA" id="ARBA00022729"/>
    </source>
</evidence>
<feature type="domain" description="Right handed beta helix" evidence="9">
    <location>
        <begin position="219"/>
        <end position="328"/>
    </location>
</feature>
<dbReference type="InterPro" id="IPR011050">
    <property type="entry name" value="Pectin_lyase_fold/virulence"/>
</dbReference>
<dbReference type="Pfam" id="PF13229">
    <property type="entry name" value="Beta_helix"/>
    <property type="match status" value="1"/>
</dbReference>
<reference evidence="11" key="2">
    <citation type="submission" date="2024-01" db="EMBL/GenBank/DDBJ databases">
        <title>Roseobacter fucihabitans sp. nov., isolated from the brown alga Fucus spiralis.</title>
        <authorList>
            <person name="Hahnke S."/>
            <person name="Berger M."/>
            <person name="Schlingloff A."/>
            <person name="Athale I."/>
            <person name="Neumann-Schaal M."/>
            <person name="Adenaya A."/>
            <person name="Poehlein A."/>
            <person name="Daniel R."/>
            <person name="Pertersen J."/>
            <person name="Brinkhoff T."/>
        </authorList>
    </citation>
    <scope>NUCLEOTIDE SEQUENCE [LARGE SCALE GENOMIC DNA]</scope>
    <source>
        <strain evidence="11">B14</strain>
    </source>
</reference>
<comment type="subcellular location">
    <subcellularLocation>
        <location evidence="2">Secreted</location>
    </subcellularLocation>
</comment>
<evidence type="ECO:0000313" key="11">
    <source>
        <dbReference type="Proteomes" id="UP001318682"/>
    </source>
</evidence>
<name>A0ABZ2BYI5_9RHOB</name>
<keyword evidence="4" id="KW-0479">Metal-binding</keyword>
<dbReference type="InterPro" id="IPR012334">
    <property type="entry name" value="Pectin_lyas_fold"/>
</dbReference>
<reference evidence="10 11" key="1">
    <citation type="submission" date="2015-07" db="EMBL/GenBank/DDBJ databases">
        <authorList>
            <person name="Voget S."/>
            <person name="Dogs M."/>
            <person name="Brinkhoff T.H."/>
            <person name="Daniel R."/>
        </authorList>
    </citation>
    <scope>NUCLEOTIDE SEQUENCE [LARGE SCALE GENOMIC DNA]</scope>
    <source>
        <strain evidence="10 11">B14</strain>
    </source>
</reference>
<dbReference type="InterPro" id="IPR006311">
    <property type="entry name" value="TAT_signal"/>
</dbReference>
<dbReference type="SMART" id="SM00710">
    <property type="entry name" value="PbH1"/>
    <property type="match status" value="7"/>
</dbReference>
<evidence type="ECO:0000259" key="9">
    <source>
        <dbReference type="Pfam" id="PF13229"/>
    </source>
</evidence>
<evidence type="ECO:0000256" key="7">
    <source>
        <dbReference type="ARBA" id="ARBA00023239"/>
    </source>
</evidence>
<evidence type="ECO:0000313" key="10">
    <source>
        <dbReference type="EMBL" id="WVX50818.1"/>
    </source>
</evidence>
<dbReference type="RefSeq" id="WP_187428369.1">
    <property type="nucleotide sequence ID" value="NZ_CP143423.1"/>
</dbReference>
<organism evidence="10 11">
    <name type="scientific">Roseobacter fucihabitans</name>
    <dbReference type="NCBI Taxonomy" id="1537242"/>
    <lineage>
        <taxon>Bacteria</taxon>
        <taxon>Pseudomonadati</taxon>
        <taxon>Pseudomonadota</taxon>
        <taxon>Alphaproteobacteria</taxon>
        <taxon>Rhodobacterales</taxon>
        <taxon>Roseobacteraceae</taxon>
        <taxon>Roseobacter</taxon>
    </lineage>
</organism>
<dbReference type="EMBL" id="CP143423">
    <property type="protein sequence ID" value="WVX50818.1"/>
    <property type="molecule type" value="Genomic_DNA"/>
</dbReference>
<evidence type="ECO:0000256" key="4">
    <source>
        <dbReference type="ARBA" id="ARBA00022723"/>
    </source>
</evidence>
<dbReference type="PANTHER" id="PTHR40088">
    <property type="entry name" value="PECTATE LYASE (EUROFUNG)"/>
    <property type="match status" value="1"/>
</dbReference>
<evidence type="ECO:0000256" key="6">
    <source>
        <dbReference type="ARBA" id="ARBA00022837"/>
    </source>
</evidence>
<dbReference type="InterPro" id="IPR039448">
    <property type="entry name" value="Beta_helix"/>
</dbReference>
<comment type="cofactor">
    <cofactor evidence="1">
        <name>Ca(2+)</name>
        <dbReference type="ChEBI" id="CHEBI:29108"/>
    </cofactor>
</comment>
<comment type="similarity">
    <text evidence="8">Belongs to the polysaccharide lyase 9 family.</text>
</comment>
<keyword evidence="7" id="KW-0456">Lyase</keyword>
<dbReference type="Gene3D" id="2.160.20.10">
    <property type="entry name" value="Single-stranded right-handed beta-helix, Pectin lyase-like"/>
    <property type="match status" value="1"/>
</dbReference>
<evidence type="ECO:0000256" key="1">
    <source>
        <dbReference type="ARBA" id="ARBA00001913"/>
    </source>
</evidence>
<proteinExistence type="inferred from homology"/>
<sequence length="504" mass="55590">MKRTNLGSHGTYRLGRRAFLAGGAALFSVLKALPLGVARAEVTGQDLYVSPNGDDMAGTGSYDAPFRHPQRASWAARPGDRVYLRPGSYAPFEVSGSGTSGAPITYTTLPGEEHRAIIRGDLRRHVVNGGPGIKPHPRTRDAIRIDSKDHIHIRNLMIEDAWRSGIYVVGTPGEVHGHHIFADNVLRRTGSAAIFICGFRPDHRLTPEETEVLRTIDVVIENNDISETNVVTDFNNHRREPGGVDEAISVASAAGDVITRFNDIHDSRQYGVDYKAGVRGGAIYGNRIWNMERYGIYLDAGRRFVDDIDVYNNQIWNCDAGIVLAREADFHKDEPVEDFTQRLRNINIYNNAMWDLNIVGIYCQGHPGDGPFGVIGGVRIRFNTVLNAARRGSGREARLSEWADRDWRAAGVVRDFEFIGNILWRSDGRTNFLNEYGGHDGFSVLDNLVDVDPLFADPDARPPNLSLRADSPAIGVLDAKFSDGPFETTLSGHNRTDAGTIGAF</sequence>
<protein>
    <recommendedName>
        <fullName evidence="9">Right handed beta helix domain-containing protein</fullName>
    </recommendedName>
</protein>
<keyword evidence="3" id="KW-0964">Secreted</keyword>
<keyword evidence="11" id="KW-1185">Reference proteome</keyword>
<accession>A0ABZ2BYI5</accession>
<keyword evidence="5" id="KW-0732">Signal</keyword>
<dbReference type="SUPFAM" id="SSF51126">
    <property type="entry name" value="Pectin lyase-like"/>
    <property type="match status" value="1"/>
</dbReference>
<evidence type="ECO:0000256" key="3">
    <source>
        <dbReference type="ARBA" id="ARBA00022525"/>
    </source>
</evidence>
<evidence type="ECO:0000256" key="2">
    <source>
        <dbReference type="ARBA" id="ARBA00004613"/>
    </source>
</evidence>
<dbReference type="PANTHER" id="PTHR40088:SF1">
    <property type="entry name" value="PECTATE LYASE PEL9"/>
    <property type="match status" value="1"/>
</dbReference>
<dbReference type="Proteomes" id="UP001318682">
    <property type="component" value="Chromosome"/>
</dbReference>
<evidence type="ECO:0000256" key="8">
    <source>
        <dbReference type="ARBA" id="ARBA00038263"/>
    </source>
</evidence>
<dbReference type="InterPro" id="IPR006626">
    <property type="entry name" value="PbH1"/>
</dbReference>
<dbReference type="PROSITE" id="PS51318">
    <property type="entry name" value="TAT"/>
    <property type="match status" value="1"/>
</dbReference>
<gene>
    <name evidence="10" type="ORF">ROLI_039180</name>
</gene>